<feature type="region of interest" description="Disordered" evidence="1">
    <location>
        <begin position="179"/>
        <end position="240"/>
    </location>
</feature>
<organism evidence="3 4">
    <name type="scientific">Azospirillum argentinense</name>
    <dbReference type="NCBI Taxonomy" id="2970906"/>
    <lineage>
        <taxon>Bacteria</taxon>
        <taxon>Pseudomonadati</taxon>
        <taxon>Pseudomonadota</taxon>
        <taxon>Alphaproteobacteria</taxon>
        <taxon>Rhodospirillales</taxon>
        <taxon>Azospirillaceae</taxon>
        <taxon>Azospirillum</taxon>
    </lineage>
</organism>
<feature type="domain" description="AB hydrolase-1" evidence="2">
    <location>
        <begin position="6"/>
        <end position="183"/>
    </location>
</feature>
<evidence type="ECO:0000256" key="1">
    <source>
        <dbReference type="SAM" id="MobiDB-lite"/>
    </source>
</evidence>
<evidence type="ECO:0000313" key="4">
    <source>
        <dbReference type="Proteomes" id="UP000027186"/>
    </source>
</evidence>
<dbReference type="InterPro" id="IPR029058">
    <property type="entry name" value="AB_hydrolase_fold"/>
</dbReference>
<dbReference type="KEGG" id="abq:ABAZ39_31475"/>
<geneLocation type="plasmid" evidence="3 4">
    <name>AbAZ39_p4</name>
</geneLocation>
<dbReference type="AlphaFoldDB" id="A0A060DUN3"/>
<proteinExistence type="predicted"/>
<dbReference type="SUPFAM" id="SSF53474">
    <property type="entry name" value="alpha/beta-Hydrolases"/>
    <property type="match status" value="1"/>
</dbReference>
<name>A0A060DUN3_9PROT</name>
<dbReference type="Proteomes" id="UP000027186">
    <property type="component" value="Plasmid AbAZ39_p4"/>
</dbReference>
<dbReference type="EMBL" id="CP007797">
    <property type="protein sequence ID" value="AIB16375.1"/>
    <property type="molecule type" value="Genomic_DNA"/>
</dbReference>
<keyword evidence="3" id="KW-0614">Plasmid</keyword>
<dbReference type="InterPro" id="IPR000073">
    <property type="entry name" value="AB_hydrolase_1"/>
</dbReference>
<evidence type="ECO:0000259" key="2">
    <source>
        <dbReference type="Pfam" id="PF12697"/>
    </source>
</evidence>
<accession>A0A060DUN3</accession>
<dbReference type="Pfam" id="PF12697">
    <property type="entry name" value="Abhydrolase_6"/>
    <property type="match status" value="1"/>
</dbReference>
<evidence type="ECO:0000313" key="3">
    <source>
        <dbReference type="EMBL" id="AIB16375.1"/>
    </source>
</evidence>
<gene>
    <name evidence="3" type="ORF">ABAZ39_31475</name>
</gene>
<dbReference type="RefSeq" id="WP_051658771.1">
    <property type="nucleotide sequence ID" value="NZ_CP007797.1"/>
</dbReference>
<feature type="compositionally biased region" description="Basic and acidic residues" evidence="1">
    <location>
        <begin position="179"/>
        <end position="191"/>
    </location>
</feature>
<feature type="compositionally biased region" description="Basic and acidic residues" evidence="1">
    <location>
        <begin position="206"/>
        <end position="218"/>
    </location>
</feature>
<protein>
    <recommendedName>
        <fullName evidence="2">AB hydrolase-1 domain-containing protein</fullName>
    </recommendedName>
</protein>
<sequence>MNAPLFVLVHGWGFGPTIWDGVRAALPEGKSVAIDLGFYGPPSIPALPRGRRVIAVGHSFGGLWLLHERPFAWDGLVLVNGFPRFTEGDGFTPATPRRLLDRMIARYHTAPEAVTADFLRRCGCEVPPPEGLDAARLGEALRALRDWDARAALTGPVLALAGGQDPIVPPAMTEQAFRDHSVPRPSGERGAPKAPGEGVLGEPDDQALRNSREPDDQALRNPLTLTLSPEGRGDGGCGQISVEWHPEGGHLLPLTAPGWCAERIAAFAAGLMA</sequence>
<reference evidence="3 4" key="1">
    <citation type="journal article" date="2014" name="Genome Announc.">
        <title>Complete Genome Sequence of the Model Rhizosphere Strain Azospirillum brasilense Az39, Successfully Applied in Agriculture.</title>
        <authorList>
            <person name="Rivera D."/>
            <person name="Revale S."/>
            <person name="Molina R."/>
            <person name="Gualpa J."/>
            <person name="Puente M."/>
            <person name="Maroniche G."/>
            <person name="Paris G."/>
            <person name="Baker D."/>
            <person name="Clavijo B."/>
            <person name="McLay K."/>
            <person name="Spaepen S."/>
            <person name="Perticari A."/>
            <person name="Vazquez M."/>
            <person name="Wisniewski-Dye F."/>
            <person name="Watkins C."/>
            <person name="Martinez-Abarca F."/>
            <person name="Vanderleyden J."/>
            <person name="Cassan F."/>
        </authorList>
    </citation>
    <scope>NUCLEOTIDE SEQUENCE [LARGE SCALE GENOMIC DNA]</scope>
    <source>
        <strain evidence="3 4">Az39</strain>
        <plasmid evidence="3">AbAZ39_p4</plasmid>
    </source>
</reference>
<dbReference type="Gene3D" id="3.40.50.1820">
    <property type="entry name" value="alpha/beta hydrolase"/>
    <property type="match status" value="1"/>
</dbReference>